<gene>
    <name evidence="2" type="ORF">AB0I59_41555</name>
</gene>
<accession>A0ABV3GU01</accession>
<name>A0ABV3GU01_MICGL</name>
<organism evidence="2 3">
    <name type="scientific">Microtetraspora glauca</name>
    <dbReference type="NCBI Taxonomy" id="1996"/>
    <lineage>
        <taxon>Bacteria</taxon>
        <taxon>Bacillati</taxon>
        <taxon>Actinomycetota</taxon>
        <taxon>Actinomycetes</taxon>
        <taxon>Streptosporangiales</taxon>
        <taxon>Streptosporangiaceae</taxon>
        <taxon>Microtetraspora</taxon>
    </lineage>
</organism>
<dbReference type="Proteomes" id="UP001551675">
    <property type="component" value="Unassembled WGS sequence"/>
</dbReference>
<reference evidence="2 3" key="1">
    <citation type="submission" date="2024-06" db="EMBL/GenBank/DDBJ databases">
        <title>The Natural Products Discovery Center: Release of the First 8490 Sequenced Strains for Exploring Actinobacteria Biosynthetic Diversity.</title>
        <authorList>
            <person name="Kalkreuter E."/>
            <person name="Kautsar S.A."/>
            <person name="Yang D."/>
            <person name="Bader C.D."/>
            <person name="Teijaro C.N."/>
            <person name="Fluegel L."/>
            <person name="Davis C.M."/>
            <person name="Simpson J.R."/>
            <person name="Lauterbach L."/>
            <person name="Steele A.D."/>
            <person name="Gui C."/>
            <person name="Meng S."/>
            <person name="Li G."/>
            <person name="Viehrig K."/>
            <person name="Ye F."/>
            <person name="Su P."/>
            <person name="Kiefer A.F."/>
            <person name="Nichols A."/>
            <person name="Cepeda A.J."/>
            <person name="Yan W."/>
            <person name="Fan B."/>
            <person name="Jiang Y."/>
            <person name="Adhikari A."/>
            <person name="Zheng C.-J."/>
            <person name="Schuster L."/>
            <person name="Cowan T.M."/>
            <person name="Smanski M.J."/>
            <person name="Chevrette M.G."/>
            <person name="De Carvalho L.P.S."/>
            <person name="Shen B."/>
        </authorList>
    </citation>
    <scope>NUCLEOTIDE SEQUENCE [LARGE SCALE GENOMIC DNA]</scope>
    <source>
        <strain evidence="2 3">NPDC050100</strain>
    </source>
</reference>
<evidence type="ECO:0000313" key="3">
    <source>
        <dbReference type="Proteomes" id="UP001551675"/>
    </source>
</evidence>
<dbReference type="SUPFAM" id="SSF53098">
    <property type="entry name" value="Ribonuclease H-like"/>
    <property type="match status" value="1"/>
</dbReference>
<feature type="domain" description="Transposase IS4-like" evidence="1">
    <location>
        <begin position="30"/>
        <end position="162"/>
    </location>
</feature>
<sequence>MAGEDQVSAGLGGLSDGNAHDAGGDRTRGLIGATFGPTTPGESRYARRLCALLGPDMLVLADRAFDGNDLLAAVAGRGAQFLVRLKSTRRPPLAARLCDGSFLSRIGEVVVRIIDADITVTCADGTKIASRYRLATTLLDPRRDSAAALIRLYHERWEIESAYLALRHTLLGGVPMGFVKRPRATYNRYNGVMQMIAALDLATGRLYYRIRKRKRWREVLSFLKTLRVRWPGEKLYVIADNYSPHKHPQVRA</sequence>
<dbReference type="InterPro" id="IPR002559">
    <property type="entry name" value="Transposase_11"/>
</dbReference>
<dbReference type="InterPro" id="IPR012337">
    <property type="entry name" value="RNaseH-like_sf"/>
</dbReference>
<protein>
    <submittedName>
        <fullName evidence="2">Transposase</fullName>
    </submittedName>
</protein>
<evidence type="ECO:0000313" key="2">
    <source>
        <dbReference type="EMBL" id="MEV0975116.1"/>
    </source>
</evidence>
<comment type="caution">
    <text evidence="2">The sequence shown here is derived from an EMBL/GenBank/DDBJ whole genome shotgun (WGS) entry which is preliminary data.</text>
</comment>
<dbReference type="Pfam" id="PF01609">
    <property type="entry name" value="DDE_Tnp_1"/>
    <property type="match status" value="1"/>
</dbReference>
<keyword evidence="3" id="KW-1185">Reference proteome</keyword>
<proteinExistence type="predicted"/>
<evidence type="ECO:0000259" key="1">
    <source>
        <dbReference type="Pfam" id="PF01609"/>
    </source>
</evidence>
<dbReference type="EMBL" id="JBFALK010000044">
    <property type="protein sequence ID" value="MEV0975116.1"/>
    <property type="molecule type" value="Genomic_DNA"/>
</dbReference>